<dbReference type="PANTHER" id="PTHR43877">
    <property type="entry name" value="AMINOALKYLPHOSPHONATE N-ACETYLTRANSFERASE-RELATED-RELATED"/>
    <property type="match status" value="1"/>
</dbReference>
<evidence type="ECO:0000256" key="1">
    <source>
        <dbReference type="ARBA" id="ARBA00022679"/>
    </source>
</evidence>
<protein>
    <submittedName>
        <fullName evidence="4">N-acetyltransferase</fullName>
    </submittedName>
</protein>
<dbReference type="Proteomes" id="UP000030528">
    <property type="component" value="Unassembled WGS sequence"/>
</dbReference>
<dbReference type="PROSITE" id="PS51186">
    <property type="entry name" value="GNAT"/>
    <property type="match status" value="1"/>
</dbReference>
<keyword evidence="2" id="KW-0012">Acyltransferase</keyword>
<dbReference type="SUPFAM" id="SSF55729">
    <property type="entry name" value="Acyl-CoA N-acyltransferases (Nat)"/>
    <property type="match status" value="1"/>
</dbReference>
<dbReference type="STRING" id="1385510.GCA_000425205_02660"/>
<dbReference type="Gene3D" id="3.40.630.30">
    <property type="match status" value="1"/>
</dbReference>
<dbReference type="Pfam" id="PF00583">
    <property type="entry name" value="Acetyltransf_1"/>
    <property type="match status" value="1"/>
</dbReference>
<accession>A0A0A5I5H1</accession>
<dbReference type="eggNOG" id="COG0454">
    <property type="taxonomic scope" value="Bacteria"/>
</dbReference>
<reference evidence="4 5" key="1">
    <citation type="submission" date="2013-08" db="EMBL/GenBank/DDBJ databases">
        <authorList>
            <person name="Huang J."/>
            <person name="Wang G."/>
        </authorList>
    </citation>
    <scope>NUCLEOTIDE SEQUENCE [LARGE SCALE GENOMIC DNA]</scope>
    <source>
        <strain evidence="4 5">JSM 076056</strain>
    </source>
</reference>
<dbReference type="InterPro" id="IPR016181">
    <property type="entry name" value="Acyl_CoA_acyltransferase"/>
</dbReference>
<keyword evidence="5" id="KW-1185">Reference proteome</keyword>
<name>A0A0A5I5H1_9BACI</name>
<proteinExistence type="predicted"/>
<dbReference type="CDD" id="cd04301">
    <property type="entry name" value="NAT_SF"/>
    <property type="match status" value="1"/>
</dbReference>
<dbReference type="RefSeq" id="WP_051239944.1">
    <property type="nucleotide sequence ID" value="NZ_AULI01000011.1"/>
</dbReference>
<dbReference type="AlphaFoldDB" id="A0A0A5I5H1"/>
<sequence length="154" mass="17363">MKIKQGGLKIEAVKALLQEHLQQMAFVSPMESRHAFDSSRLAGEDVTFWTMWEGEKLLGCGALKELSPVHGEIKSMKTASRVLKSGVGRRMLEHILTEADARGYERVSLETGAQDYFIPARNLYEQYGFQYCPPFTPYKDDPNSLFMTLVKKGG</sequence>
<dbReference type="GO" id="GO:0016747">
    <property type="term" value="F:acyltransferase activity, transferring groups other than amino-acyl groups"/>
    <property type="evidence" value="ECO:0007669"/>
    <property type="project" value="InterPro"/>
</dbReference>
<dbReference type="InterPro" id="IPR050832">
    <property type="entry name" value="Bact_Acetyltransf"/>
</dbReference>
<dbReference type="InterPro" id="IPR000182">
    <property type="entry name" value="GNAT_dom"/>
</dbReference>
<feature type="domain" description="N-acetyltransferase" evidence="3">
    <location>
        <begin position="1"/>
        <end position="152"/>
    </location>
</feature>
<evidence type="ECO:0000313" key="5">
    <source>
        <dbReference type="Proteomes" id="UP000030528"/>
    </source>
</evidence>
<evidence type="ECO:0000256" key="2">
    <source>
        <dbReference type="ARBA" id="ARBA00023315"/>
    </source>
</evidence>
<dbReference type="EMBL" id="AVPE01000011">
    <property type="protein sequence ID" value="KGX91067.1"/>
    <property type="molecule type" value="Genomic_DNA"/>
</dbReference>
<gene>
    <name evidence="4" type="ORF">N781_04985</name>
</gene>
<evidence type="ECO:0000259" key="3">
    <source>
        <dbReference type="PROSITE" id="PS51186"/>
    </source>
</evidence>
<comment type="caution">
    <text evidence="4">The sequence shown here is derived from an EMBL/GenBank/DDBJ whole genome shotgun (WGS) entry which is preliminary data.</text>
</comment>
<keyword evidence="1 4" id="KW-0808">Transferase</keyword>
<organism evidence="4 5">
    <name type="scientific">Pontibacillus halophilus JSM 076056 = DSM 19796</name>
    <dbReference type="NCBI Taxonomy" id="1385510"/>
    <lineage>
        <taxon>Bacteria</taxon>
        <taxon>Bacillati</taxon>
        <taxon>Bacillota</taxon>
        <taxon>Bacilli</taxon>
        <taxon>Bacillales</taxon>
        <taxon>Bacillaceae</taxon>
        <taxon>Pontibacillus</taxon>
    </lineage>
</organism>
<evidence type="ECO:0000313" key="4">
    <source>
        <dbReference type="EMBL" id="KGX91067.1"/>
    </source>
</evidence>
<dbReference type="PANTHER" id="PTHR43877:SF5">
    <property type="entry name" value="BLL8307 PROTEIN"/>
    <property type="match status" value="1"/>
</dbReference>